<name>A0ABR1JG04_9AGAR</name>
<dbReference type="Gene3D" id="2.60.120.260">
    <property type="entry name" value="Galactose-binding domain-like"/>
    <property type="match status" value="1"/>
</dbReference>
<dbReference type="EMBL" id="JBANRG010000014">
    <property type="protein sequence ID" value="KAK7461014.1"/>
    <property type="molecule type" value="Genomic_DNA"/>
</dbReference>
<evidence type="ECO:0000256" key="3">
    <source>
        <dbReference type="ARBA" id="ARBA00022840"/>
    </source>
</evidence>
<keyword evidence="1" id="KW-0597">Phosphoprotein</keyword>
<comment type="caution">
    <text evidence="7">The sequence shown here is derived from an EMBL/GenBank/DDBJ whole genome shotgun (WGS) entry which is preliminary data.</text>
</comment>
<feature type="compositionally biased region" description="Polar residues" evidence="4">
    <location>
        <begin position="347"/>
        <end position="363"/>
    </location>
</feature>
<keyword evidence="5" id="KW-0812">Transmembrane</keyword>
<feature type="domain" description="Epidermal growth factor receptor-like transmembrane-juxtamembrane segment" evidence="6">
    <location>
        <begin position="289"/>
        <end position="315"/>
    </location>
</feature>
<dbReference type="Proteomes" id="UP001498398">
    <property type="component" value="Unassembled WGS sequence"/>
</dbReference>
<dbReference type="InterPro" id="IPR049328">
    <property type="entry name" value="TM_ErbB1"/>
</dbReference>
<reference evidence="7 8" key="1">
    <citation type="submission" date="2024-01" db="EMBL/GenBank/DDBJ databases">
        <title>A draft genome for the cacao thread blight pathogen Marasmiellus scandens.</title>
        <authorList>
            <person name="Baruah I.K."/>
            <person name="Leung J."/>
            <person name="Bukari Y."/>
            <person name="Amoako-Attah I."/>
            <person name="Meinhardt L.W."/>
            <person name="Bailey B.A."/>
            <person name="Cohen S.P."/>
        </authorList>
    </citation>
    <scope>NUCLEOTIDE SEQUENCE [LARGE SCALE GENOMIC DNA]</scope>
    <source>
        <strain evidence="7 8">GH-19</strain>
    </source>
</reference>
<protein>
    <recommendedName>
        <fullName evidence="6">Epidermal growth factor receptor-like transmembrane-juxtamembrane segment domain-containing protein</fullName>
    </recommendedName>
</protein>
<feature type="compositionally biased region" description="Polar residues" evidence="4">
    <location>
        <begin position="415"/>
        <end position="425"/>
    </location>
</feature>
<dbReference type="Pfam" id="PF21314">
    <property type="entry name" value="TM_ErbB1"/>
    <property type="match status" value="1"/>
</dbReference>
<keyword evidence="2" id="KW-0547">Nucleotide-binding</keyword>
<organism evidence="7 8">
    <name type="scientific">Marasmiellus scandens</name>
    <dbReference type="NCBI Taxonomy" id="2682957"/>
    <lineage>
        <taxon>Eukaryota</taxon>
        <taxon>Fungi</taxon>
        <taxon>Dikarya</taxon>
        <taxon>Basidiomycota</taxon>
        <taxon>Agaricomycotina</taxon>
        <taxon>Agaricomycetes</taxon>
        <taxon>Agaricomycetidae</taxon>
        <taxon>Agaricales</taxon>
        <taxon>Marasmiineae</taxon>
        <taxon>Omphalotaceae</taxon>
        <taxon>Marasmiellus</taxon>
    </lineage>
</organism>
<feature type="region of interest" description="Disordered" evidence="4">
    <location>
        <begin position="347"/>
        <end position="426"/>
    </location>
</feature>
<evidence type="ECO:0000256" key="2">
    <source>
        <dbReference type="ARBA" id="ARBA00022741"/>
    </source>
</evidence>
<keyword evidence="8" id="KW-1185">Reference proteome</keyword>
<evidence type="ECO:0000313" key="8">
    <source>
        <dbReference type="Proteomes" id="UP001498398"/>
    </source>
</evidence>
<dbReference type="Gene3D" id="1.20.5.510">
    <property type="entry name" value="Single helix bin"/>
    <property type="match status" value="1"/>
</dbReference>
<feature type="compositionally biased region" description="Basic and acidic residues" evidence="4">
    <location>
        <begin position="388"/>
        <end position="414"/>
    </location>
</feature>
<gene>
    <name evidence="7" type="ORF">VKT23_008942</name>
</gene>
<evidence type="ECO:0000313" key="7">
    <source>
        <dbReference type="EMBL" id="KAK7461014.1"/>
    </source>
</evidence>
<evidence type="ECO:0000259" key="6">
    <source>
        <dbReference type="Pfam" id="PF21314"/>
    </source>
</evidence>
<proteinExistence type="predicted"/>
<feature type="transmembrane region" description="Helical" evidence="5">
    <location>
        <begin position="286"/>
        <end position="311"/>
    </location>
</feature>
<evidence type="ECO:0000256" key="4">
    <source>
        <dbReference type="SAM" id="MobiDB-lite"/>
    </source>
</evidence>
<sequence>MAFYGFTPPANLDQSFSSSINGSVVTNSSNTYTEANIGGLWFTSVQAGNLPFEQITIGPIGSLLVFDYAIAPVAEFENLRGQTIFVDDSNSEIQWAGAWQEKRNYTLFGEVNLPRGDITNSVPTRPHGNGTHESDSVGASMAFQFQGSSVLIAGVAPMNRTVEPFTRGPGLVPPVSDFLLELNVTLDGESQSVVFTNGELLQPGGTPHFPYFKNDSLEEGNHTLIMTIKNVTGNASATIDYITYKPTFDILQDKPNFPPIALDNNTSPVPSPTMTPLPDPESKSNVGVIAGAVVGGVVLLVLLILGFWLLWRRKKRAREEDDMNVTPNAQAAVEPFVLAGPVETSTRKGAQFVSPQRPSTIGLTSKGEGQRAEAGPSPSPLVLSPTEQHAELRRQRDELTETVRDLELQSERGDSSNQNDFATQDQIREMQARVDMLTREMSRYIVPPAYESR</sequence>
<evidence type="ECO:0000256" key="5">
    <source>
        <dbReference type="SAM" id="Phobius"/>
    </source>
</evidence>
<keyword evidence="5" id="KW-1133">Transmembrane helix</keyword>
<evidence type="ECO:0000256" key="1">
    <source>
        <dbReference type="ARBA" id="ARBA00022553"/>
    </source>
</evidence>
<accession>A0ABR1JG04</accession>
<keyword evidence="3" id="KW-0067">ATP-binding</keyword>
<keyword evidence="5" id="KW-0472">Membrane</keyword>